<dbReference type="InterPro" id="IPR036868">
    <property type="entry name" value="TusA-like_sf"/>
</dbReference>
<organism evidence="4 5">
    <name type="scientific">Candidatus Fusicatenibacter intestinigallinarum</name>
    <dbReference type="NCBI Taxonomy" id="2838598"/>
    <lineage>
        <taxon>Bacteria</taxon>
        <taxon>Bacillati</taxon>
        <taxon>Bacillota</taxon>
        <taxon>Clostridia</taxon>
        <taxon>Lachnospirales</taxon>
        <taxon>Lachnospiraceae</taxon>
        <taxon>Fusicatenibacter</taxon>
    </lineage>
</organism>
<dbReference type="Gene3D" id="3.40.1260.10">
    <property type="entry name" value="DsrEFH-like"/>
    <property type="match status" value="1"/>
</dbReference>
<sequence>MVKQIDARGKACPLPVIEAKRALEEAPGGSRIEVLVDNEIAVQNLCKMAVQKHYEASGTKIQDNCYLVEILKNGTAEEAGERRTEGLQSGEEHPSEPGSGQPGCSCEPMNGTERGMVVVLSSDEMGEKDSTLGRLLMKSFIYALTEQERLPETILLYNGGAWLSCEGADSLEDLRNLESQGVEILTCGTCLNHYGLSEKLAVGSVTNMYQIAQILTEAGKVIRP</sequence>
<evidence type="ECO:0000259" key="3">
    <source>
        <dbReference type="PROSITE" id="PS01148"/>
    </source>
</evidence>
<gene>
    <name evidence="4" type="primary">yedF</name>
    <name evidence="4" type="ORF">H9705_08670</name>
</gene>
<dbReference type="PROSITE" id="PS01148">
    <property type="entry name" value="UPF0033"/>
    <property type="match status" value="1"/>
</dbReference>
<dbReference type="Pfam" id="PF01206">
    <property type="entry name" value="TusA"/>
    <property type="match status" value="1"/>
</dbReference>
<dbReference type="SUPFAM" id="SSF64307">
    <property type="entry name" value="SirA-like"/>
    <property type="match status" value="1"/>
</dbReference>
<protein>
    <submittedName>
        <fullName evidence="4">Sulfurtransferase-like selenium metabolism protein YedF</fullName>
    </submittedName>
</protein>
<dbReference type="Proteomes" id="UP000823849">
    <property type="component" value="Unassembled WGS sequence"/>
</dbReference>
<dbReference type="InterPro" id="IPR027396">
    <property type="entry name" value="DsrEFH-like"/>
</dbReference>
<feature type="domain" description="UPF0033" evidence="3">
    <location>
        <begin position="5"/>
        <end position="29"/>
    </location>
</feature>
<proteinExistence type="inferred from homology"/>
<evidence type="ECO:0000256" key="2">
    <source>
        <dbReference type="SAM" id="MobiDB-lite"/>
    </source>
</evidence>
<dbReference type="EMBL" id="DWWU01000036">
    <property type="protein sequence ID" value="HJC15878.1"/>
    <property type="molecule type" value="Genomic_DNA"/>
</dbReference>
<dbReference type="InterPro" id="IPR001455">
    <property type="entry name" value="TusA-like"/>
</dbReference>
<reference evidence="4" key="1">
    <citation type="journal article" date="2021" name="PeerJ">
        <title>Extensive microbial diversity within the chicken gut microbiome revealed by metagenomics and culture.</title>
        <authorList>
            <person name="Gilroy R."/>
            <person name="Ravi A."/>
            <person name="Getino M."/>
            <person name="Pursley I."/>
            <person name="Horton D.L."/>
            <person name="Alikhan N.F."/>
            <person name="Baker D."/>
            <person name="Gharbi K."/>
            <person name="Hall N."/>
            <person name="Watson M."/>
            <person name="Adriaenssens E.M."/>
            <person name="Foster-Nyarko E."/>
            <person name="Jarju S."/>
            <person name="Secka A."/>
            <person name="Antonio M."/>
            <person name="Oren A."/>
            <person name="Chaudhuri R.R."/>
            <person name="La Ragione R."/>
            <person name="Hildebrand F."/>
            <person name="Pallen M.J."/>
        </authorList>
    </citation>
    <scope>NUCLEOTIDE SEQUENCE</scope>
    <source>
        <strain evidence="4">CHK185-5351</strain>
    </source>
</reference>
<dbReference type="Gene3D" id="3.30.110.40">
    <property type="entry name" value="TusA-like domain"/>
    <property type="match status" value="1"/>
</dbReference>
<dbReference type="PANTHER" id="PTHR33279">
    <property type="entry name" value="SULFUR CARRIER PROTEIN YEDF-RELATED"/>
    <property type="match status" value="1"/>
</dbReference>
<dbReference type="SUPFAM" id="SSF75169">
    <property type="entry name" value="DsrEFH-like"/>
    <property type="match status" value="1"/>
</dbReference>
<name>A0A9D2N9Y5_9FIRM</name>
<dbReference type="NCBIfam" id="TIGR03527">
    <property type="entry name" value="selenium_YedF"/>
    <property type="match status" value="1"/>
</dbReference>
<dbReference type="AlphaFoldDB" id="A0A9D2N9Y5"/>
<evidence type="ECO:0000256" key="1">
    <source>
        <dbReference type="ARBA" id="ARBA00008984"/>
    </source>
</evidence>
<accession>A0A9D2N9Y5</accession>
<dbReference type="InterPro" id="IPR019870">
    <property type="entry name" value="Se_metab_YedF"/>
</dbReference>
<dbReference type="PANTHER" id="PTHR33279:SF6">
    <property type="entry name" value="SULFUR CARRIER PROTEIN YEDF-RELATED"/>
    <property type="match status" value="1"/>
</dbReference>
<feature type="compositionally biased region" description="Basic and acidic residues" evidence="2">
    <location>
        <begin position="79"/>
        <end position="95"/>
    </location>
</feature>
<feature type="region of interest" description="Disordered" evidence="2">
    <location>
        <begin position="77"/>
        <end position="107"/>
    </location>
</feature>
<evidence type="ECO:0000313" key="4">
    <source>
        <dbReference type="EMBL" id="HJC15878.1"/>
    </source>
</evidence>
<evidence type="ECO:0000313" key="5">
    <source>
        <dbReference type="Proteomes" id="UP000823849"/>
    </source>
</evidence>
<comment type="caution">
    <text evidence="4">The sequence shown here is derived from an EMBL/GenBank/DDBJ whole genome shotgun (WGS) entry which is preliminary data.</text>
</comment>
<reference evidence="4" key="2">
    <citation type="submission" date="2021-04" db="EMBL/GenBank/DDBJ databases">
        <authorList>
            <person name="Gilroy R."/>
        </authorList>
    </citation>
    <scope>NUCLEOTIDE SEQUENCE</scope>
    <source>
        <strain evidence="4">CHK185-5351</strain>
    </source>
</reference>
<comment type="similarity">
    <text evidence="1">Belongs to the sulfur carrier protein TusA family.</text>
</comment>